<accession>A0ABV8YUS1</accession>
<protein>
    <submittedName>
        <fullName evidence="1">Uncharacterized protein</fullName>
    </submittedName>
</protein>
<comment type="caution">
    <text evidence="1">The sequence shown here is derived from an EMBL/GenBank/DDBJ whole genome shotgun (WGS) entry which is preliminary data.</text>
</comment>
<dbReference type="RefSeq" id="WP_386347137.1">
    <property type="nucleotide sequence ID" value="NZ_JBHSFG010000055.1"/>
</dbReference>
<name>A0ABV8YUS1_9ACTN</name>
<dbReference type="Proteomes" id="UP001596012">
    <property type="component" value="Unassembled WGS sequence"/>
</dbReference>
<dbReference type="EMBL" id="JBHSFG010000055">
    <property type="protein sequence ID" value="MFC4468934.1"/>
    <property type="molecule type" value="Genomic_DNA"/>
</dbReference>
<keyword evidence="2" id="KW-1185">Reference proteome</keyword>
<reference evidence="2" key="1">
    <citation type="journal article" date="2019" name="Int. J. Syst. Evol. Microbiol.">
        <title>The Global Catalogue of Microorganisms (GCM) 10K type strain sequencing project: providing services to taxonomists for standard genome sequencing and annotation.</title>
        <authorList>
            <consortium name="The Broad Institute Genomics Platform"/>
            <consortium name="The Broad Institute Genome Sequencing Center for Infectious Disease"/>
            <person name="Wu L."/>
            <person name="Ma J."/>
        </authorList>
    </citation>
    <scope>NUCLEOTIDE SEQUENCE [LARGE SCALE GENOMIC DNA]</scope>
    <source>
        <strain evidence="2">DT43</strain>
    </source>
</reference>
<evidence type="ECO:0000313" key="1">
    <source>
        <dbReference type="EMBL" id="MFC4468934.1"/>
    </source>
</evidence>
<proteinExistence type="predicted"/>
<gene>
    <name evidence="1" type="ORF">ACFPH6_31165</name>
</gene>
<evidence type="ECO:0000313" key="2">
    <source>
        <dbReference type="Proteomes" id="UP001596012"/>
    </source>
</evidence>
<organism evidence="1 2">
    <name type="scientific">Streptomyces xiangluensis</name>
    <dbReference type="NCBI Taxonomy" id="2665720"/>
    <lineage>
        <taxon>Bacteria</taxon>
        <taxon>Bacillati</taxon>
        <taxon>Actinomycetota</taxon>
        <taxon>Actinomycetes</taxon>
        <taxon>Kitasatosporales</taxon>
        <taxon>Streptomycetaceae</taxon>
        <taxon>Streptomyces</taxon>
    </lineage>
</organism>
<sequence length="63" mass="6496">MHIRRAVSALSLTAAAAGPGLTTAAGTAQAAAKGKAGWIRDDLLHTSSEDIHTWIPEDTSCHS</sequence>